<proteinExistence type="predicted"/>
<gene>
    <name evidence="1" type="ORF">MM415A01730_0001</name>
</gene>
<accession>A0A6M3JZZ6</accession>
<organism evidence="1">
    <name type="scientific">viral metagenome</name>
    <dbReference type="NCBI Taxonomy" id="1070528"/>
    <lineage>
        <taxon>unclassified sequences</taxon>
        <taxon>metagenomes</taxon>
        <taxon>organismal metagenomes</taxon>
    </lineage>
</organism>
<reference evidence="1" key="1">
    <citation type="submission" date="2020-03" db="EMBL/GenBank/DDBJ databases">
        <title>The deep terrestrial virosphere.</title>
        <authorList>
            <person name="Holmfeldt K."/>
            <person name="Nilsson E."/>
            <person name="Simone D."/>
            <person name="Lopez-Fernandez M."/>
            <person name="Wu X."/>
            <person name="de Brujin I."/>
            <person name="Lundin D."/>
            <person name="Andersson A."/>
            <person name="Bertilsson S."/>
            <person name="Dopson M."/>
        </authorList>
    </citation>
    <scope>NUCLEOTIDE SEQUENCE</scope>
    <source>
        <strain evidence="1">MM415A01730</strain>
    </source>
</reference>
<name>A0A6M3JZZ6_9ZZZZ</name>
<protein>
    <submittedName>
        <fullName evidence="1">Uncharacterized protein</fullName>
    </submittedName>
</protein>
<dbReference type="EMBL" id="MT142176">
    <property type="protein sequence ID" value="QJA75633.1"/>
    <property type="molecule type" value="Genomic_DNA"/>
</dbReference>
<evidence type="ECO:0000313" key="1">
    <source>
        <dbReference type="EMBL" id="QJA75633.1"/>
    </source>
</evidence>
<sequence length="66" mass="8172">MSEPFYEKPLKSYRQPHPLFNQRLLWYRNKVWNEDEIPTRICYAPDPITRLIKERLARNKFAAFQF</sequence>
<dbReference type="AlphaFoldDB" id="A0A6M3JZZ6"/>